<evidence type="ECO:0000313" key="2">
    <source>
        <dbReference type="EMBL" id="WCZ32406.1"/>
    </source>
</evidence>
<feature type="transmembrane region" description="Helical" evidence="1">
    <location>
        <begin position="90"/>
        <end position="109"/>
    </location>
</feature>
<gene>
    <name evidence="2" type="ORF">CMASS_04795</name>
</gene>
<evidence type="ECO:0000313" key="3">
    <source>
        <dbReference type="Proteomes" id="UP001220064"/>
    </source>
</evidence>
<reference evidence="2 3" key="1">
    <citation type="submission" date="2020-10" db="EMBL/GenBank/DDBJ databases">
        <title>Complete genome sequence of Corynebacterium massiliense DSM 45435, type strain of Corynebacterium massiliense.</title>
        <authorList>
            <person name="Busche T."/>
            <person name="Kalinowski J."/>
            <person name="Ruckert C."/>
        </authorList>
    </citation>
    <scope>NUCLEOTIDE SEQUENCE [LARGE SCALE GENOMIC DNA]</scope>
    <source>
        <strain evidence="2 3">DSM 45435</strain>
    </source>
</reference>
<name>A0ABY7U6S6_9CORY</name>
<dbReference type="Gene3D" id="1.20.1720.10">
    <property type="entry name" value="Multidrug resistance protein D"/>
    <property type="match status" value="1"/>
</dbReference>
<dbReference type="Proteomes" id="UP001220064">
    <property type="component" value="Chromosome"/>
</dbReference>
<sequence length="116" mass="11604">MGIGVGVGAVGIIAAIAVAATPLSDHPLAIVIAMSVTFLGVGATIPYTQAGLLELDLDYPGVSAGLFFFLQMAGGAAFSAVVGALHLPSVPAYLVVLVVPQVVVTAMVARQRLAMS</sequence>
<evidence type="ECO:0008006" key="4">
    <source>
        <dbReference type="Google" id="ProtNLM"/>
    </source>
</evidence>
<evidence type="ECO:0000256" key="1">
    <source>
        <dbReference type="SAM" id="Phobius"/>
    </source>
</evidence>
<keyword evidence="3" id="KW-1185">Reference proteome</keyword>
<dbReference type="RefSeq" id="WP_022862397.1">
    <property type="nucleotide sequence ID" value="NZ_ATVG01000002.1"/>
</dbReference>
<organism evidence="2 3">
    <name type="scientific">Corynebacterium massiliense DSM 45435</name>
    <dbReference type="NCBI Taxonomy" id="1121364"/>
    <lineage>
        <taxon>Bacteria</taxon>
        <taxon>Bacillati</taxon>
        <taxon>Actinomycetota</taxon>
        <taxon>Actinomycetes</taxon>
        <taxon>Mycobacteriales</taxon>
        <taxon>Corynebacteriaceae</taxon>
        <taxon>Corynebacterium</taxon>
    </lineage>
</organism>
<proteinExistence type="predicted"/>
<keyword evidence="1" id="KW-0812">Transmembrane</keyword>
<keyword evidence="1" id="KW-1133">Transmembrane helix</keyword>
<keyword evidence="1" id="KW-0472">Membrane</keyword>
<accession>A0ABY7U6S6</accession>
<protein>
    <recommendedName>
        <fullName evidence="4">Major facilitator superfamily (MFS) profile domain-containing protein</fullName>
    </recommendedName>
</protein>
<feature type="transmembrane region" description="Helical" evidence="1">
    <location>
        <begin position="29"/>
        <end position="47"/>
    </location>
</feature>
<dbReference type="EMBL" id="CP063189">
    <property type="protein sequence ID" value="WCZ32406.1"/>
    <property type="molecule type" value="Genomic_DNA"/>
</dbReference>
<feature type="transmembrane region" description="Helical" evidence="1">
    <location>
        <begin position="59"/>
        <end position="84"/>
    </location>
</feature>